<dbReference type="InterPro" id="IPR000070">
    <property type="entry name" value="Pectinesterase_cat"/>
</dbReference>
<organism evidence="7 8">
    <name type="scientific">Penstemon davidsonii</name>
    <dbReference type="NCBI Taxonomy" id="160366"/>
    <lineage>
        <taxon>Eukaryota</taxon>
        <taxon>Viridiplantae</taxon>
        <taxon>Streptophyta</taxon>
        <taxon>Embryophyta</taxon>
        <taxon>Tracheophyta</taxon>
        <taxon>Spermatophyta</taxon>
        <taxon>Magnoliopsida</taxon>
        <taxon>eudicotyledons</taxon>
        <taxon>Gunneridae</taxon>
        <taxon>Pentapetalae</taxon>
        <taxon>asterids</taxon>
        <taxon>lamiids</taxon>
        <taxon>Lamiales</taxon>
        <taxon>Plantaginaceae</taxon>
        <taxon>Cheloneae</taxon>
        <taxon>Penstemon</taxon>
    </lineage>
</organism>
<sequence>MIPPGKTSVPKKKNVYLNFDSCHVAATGAGFIARDITFENWAGPSKHQAVALRVGADHAVVYRCNVIGYSAGPSARQLGPVPRAPDV</sequence>
<proteinExistence type="predicted"/>
<dbReference type="EMBL" id="JAYDYQ010002533">
    <property type="protein sequence ID" value="KAK4485362.1"/>
    <property type="molecule type" value="Genomic_DNA"/>
</dbReference>
<evidence type="ECO:0000256" key="5">
    <source>
        <dbReference type="ARBA" id="ARBA00047928"/>
    </source>
</evidence>
<evidence type="ECO:0000256" key="3">
    <source>
        <dbReference type="ARBA" id="ARBA00023085"/>
    </source>
</evidence>
<evidence type="ECO:0000259" key="6">
    <source>
        <dbReference type="Pfam" id="PF01095"/>
    </source>
</evidence>
<reference evidence="7 8" key="1">
    <citation type="journal article" date="2023" name="bioRxiv">
        <title>Genome report: Whole genome sequence and annotation of Penstemon davidsonii.</title>
        <authorList>
            <person name="Ostevik K.L."/>
            <person name="Alabady M."/>
            <person name="Zhang M."/>
            <person name="Rausher M.D."/>
        </authorList>
    </citation>
    <scope>NUCLEOTIDE SEQUENCE [LARGE SCALE GENOMIC DNA]</scope>
    <source>
        <strain evidence="7">DNT005</strain>
        <tissue evidence="7">Whole leaf</tissue>
    </source>
</reference>
<name>A0ABR0D7V8_9LAMI</name>
<dbReference type="InterPro" id="IPR012334">
    <property type="entry name" value="Pectin_lyas_fold"/>
</dbReference>
<evidence type="ECO:0000313" key="7">
    <source>
        <dbReference type="EMBL" id="KAK4485362.1"/>
    </source>
</evidence>
<evidence type="ECO:0000256" key="1">
    <source>
        <dbReference type="ARBA" id="ARBA00005184"/>
    </source>
</evidence>
<accession>A0ABR0D7V8</accession>
<gene>
    <name evidence="7" type="ORF">RD792_008001</name>
</gene>
<evidence type="ECO:0000256" key="2">
    <source>
        <dbReference type="ARBA" id="ARBA00022801"/>
    </source>
</evidence>
<protein>
    <recommendedName>
        <fullName evidence="6">Pectinesterase catalytic domain-containing protein</fullName>
    </recommendedName>
</protein>
<dbReference type="InterPro" id="IPR011050">
    <property type="entry name" value="Pectin_lyase_fold/virulence"/>
</dbReference>
<feature type="domain" description="Pectinesterase catalytic" evidence="6">
    <location>
        <begin position="17"/>
        <end position="70"/>
    </location>
</feature>
<dbReference type="SUPFAM" id="SSF51126">
    <property type="entry name" value="Pectin lyase-like"/>
    <property type="match status" value="1"/>
</dbReference>
<dbReference type="Pfam" id="PF01095">
    <property type="entry name" value="Pectinesterase"/>
    <property type="match status" value="1"/>
</dbReference>
<evidence type="ECO:0000313" key="8">
    <source>
        <dbReference type="Proteomes" id="UP001291926"/>
    </source>
</evidence>
<comment type="pathway">
    <text evidence="1">Glycan metabolism; pectin degradation; 2-dehydro-3-deoxy-D-gluconate from pectin: step 1/5.</text>
</comment>
<keyword evidence="8" id="KW-1185">Reference proteome</keyword>
<comment type="caution">
    <text evidence="7">The sequence shown here is derived from an EMBL/GenBank/DDBJ whole genome shotgun (WGS) entry which is preliminary data.</text>
</comment>
<comment type="catalytic activity">
    <reaction evidence="5">
        <text>[(1-&gt;4)-alpha-D-galacturonosyl methyl ester](n) + n H2O = [(1-&gt;4)-alpha-D-galacturonosyl](n) + n methanol + n H(+)</text>
        <dbReference type="Rhea" id="RHEA:22380"/>
        <dbReference type="Rhea" id="RHEA-COMP:14570"/>
        <dbReference type="Rhea" id="RHEA-COMP:14573"/>
        <dbReference type="ChEBI" id="CHEBI:15377"/>
        <dbReference type="ChEBI" id="CHEBI:15378"/>
        <dbReference type="ChEBI" id="CHEBI:17790"/>
        <dbReference type="ChEBI" id="CHEBI:140522"/>
        <dbReference type="ChEBI" id="CHEBI:140523"/>
        <dbReference type="EC" id="3.1.1.11"/>
    </reaction>
</comment>
<dbReference type="Gene3D" id="2.160.20.10">
    <property type="entry name" value="Single-stranded right-handed beta-helix, Pectin lyase-like"/>
    <property type="match status" value="1"/>
</dbReference>
<keyword evidence="2" id="KW-0378">Hydrolase</keyword>
<keyword evidence="4" id="KW-0961">Cell wall biogenesis/degradation</keyword>
<evidence type="ECO:0000256" key="4">
    <source>
        <dbReference type="ARBA" id="ARBA00023316"/>
    </source>
</evidence>
<keyword evidence="3" id="KW-0063">Aspartyl esterase</keyword>
<dbReference type="PANTHER" id="PTHR31707">
    <property type="entry name" value="PECTINESTERASE"/>
    <property type="match status" value="1"/>
</dbReference>
<dbReference type="Proteomes" id="UP001291926">
    <property type="component" value="Unassembled WGS sequence"/>
</dbReference>